<dbReference type="CDD" id="cd06791">
    <property type="entry name" value="PDZ3_MUPP1-like"/>
    <property type="match status" value="1"/>
</dbReference>
<feature type="domain" description="PDZ" evidence="6">
    <location>
        <begin position="201"/>
        <end position="278"/>
    </location>
</feature>
<reference evidence="7" key="1">
    <citation type="submission" date="2021-12" db="EMBL/GenBank/DDBJ databases">
        <authorList>
            <person name="King R."/>
        </authorList>
    </citation>
    <scope>NUCLEOTIDE SEQUENCE</scope>
</reference>
<accession>A0A9P0AYE1</accession>
<dbReference type="Proteomes" id="UP001154078">
    <property type="component" value="Chromosome 2"/>
</dbReference>
<dbReference type="InterPro" id="IPR051342">
    <property type="entry name" value="PDZ_scaffold"/>
</dbReference>
<dbReference type="Gene3D" id="2.30.42.10">
    <property type="match status" value="9"/>
</dbReference>
<sequence length="1723" mass="187610">MVLNTEWAQVEVIDLINDGSGLAFGIIGGRSTGVVVKTILPGGVADRDGRLQSGDHILQIGEVNLRGLGSEQVASVLRQCGVHAFGSHAPIVPTKILGDPVELDRHLIENGYAEALTQLAPSNYNTPYIYTGQQSDIQLHPISGIVDVCKDPLPIGNVPVAPIQTLVQNIAPKMLPLDMALHEPDLPETETFTVELKKDDLGLGITVAGYVCEKEEISGIFVKSISKGSAADLTKNIKINDRIVEVNGTSVVGFTNHQAVEVLRRTGSVVSIKVERYLRGPKYEQLQMAIRANELRPPSPPSPSVSSLPKVPLSLVQMSYLGIEPEADSRTSMDFDSIILMETDTGGNEEEKEIVIDGNRSLQFSIASHESIYEKWREEFDPSVEIVIAEMQKELAKGLGISLEGTVDVEDGKEVRPHHYIRNILPDGPVGLSGILQSGDELLEVNGILLLGLNHLEVVSILKQLPSVVSLVCARYQVPTRVIDTSQHREAFQARKILAGSLQTLIPVSEASRLVKAKSETSIGSSIPSEACSTSKSRSLELIAGLPMWSSEPTVVELNKGEHGLGFSILDYQDPLNSKDTVIVIRSLVPGGVAQSDGRLIPGDRLMAVNEIDVANASLDRAVQVLKSAPKGLVKISVAKPLNNDAVSYASQDTEDDQTCLEDFQECIEEYQECLEVVHICIDEENSFNHSPCTSQVEELGQNTQRLKNLTNGTFLENNYLNVNKNKDDSDYDISYKSTTNEIVVDNKLISEVNGVKTNNNKCDKLVKTDSLTQSDKISEKDGYETCIDESFSEDNKSFKKTDPFESKTVQILDEVDDITPTNSRHKLDQKISVPENPTLSPAVSEPLLNTDFIEHHLCFDSKYDEDGLKSYDQTEDSNIDEFFLVQYPSDPTKSYSDPNVLDSSSTPRKNCYKKCLKEYYNDYEECLEAYRLQKENTKKELADEDIFHEIVLPFKSRSAPDVMDRSFVMLTYDPGPERCRRKSDFVPGHQIEDIDRNLQQMTVTCQLDNDYGAPKECHVDVMLQKHWGSTHTIKIFREPNRSLGISIVGGKVDLHQSETSTVLGIFVKNVVPNSPAGKTGQFKTGDRILEVSGVDLRQASHETAVEAIRNASNPVIFIIQSIKPWNTASIDHDKNSNKNQEENCPSPHPSPVSLKAPQELPNKVGQPKETQGFLSPTPQNIGSDKNDVILPSKEEVSSVSAASVGGGETPRNESRIEIRDDSEDSDEDDEDNRELEGRTVSAQGHQIDRASAANVKRTKEEISADPEKEDDFGYTMNKVKKKYANLGHSILMVQLERSSQGLGLSLAGHKDRNCMAVFVCGLNPTGAAYKAGGIEIGDEILEVNGVVLHGRCHLNASAIIKGLSGPIFKVIILRRKTAIDDIAVKPITQFPVSLAEEASEESFSQSYPNVRTVAIKKQGNQSLGIMIIEGKHAEVGQGIFISDIQEGSGAEKAGLEIGEMILAVNKDSLVGSTYDTAANLLKRTEGLVTLVVSNPGKKDDKNSVSSAPNSGLKPSKTTSRPTTPVPEPPVDIATCPINPGKDTTIEISTDNKGLGIFFVGGKDTLTPNGIILVEAYPGGTADKDGRLQPGDQILDVNGTPLKDVTHQAALQALRQTLPKMKMTIHRPATIEFNPIELDLAKKPGKGVGLSIKGRKGGKGAYVSDIVGGGAGDLDGRIAKGDLLVSVNGQNVENMSGEEVGAIIKTVTGRASLKINRYKAIAR</sequence>
<proteinExistence type="predicted"/>
<name>A0A9P0AYE1_BRAAE</name>
<feature type="domain" description="PDZ" evidence="6">
    <location>
        <begin position="1042"/>
        <end position="1124"/>
    </location>
</feature>
<feature type="region of interest" description="Disordered" evidence="5">
    <location>
        <begin position="1494"/>
        <end position="1538"/>
    </location>
</feature>
<dbReference type="OrthoDB" id="6022242at2759"/>
<evidence type="ECO:0000259" key="6">
    <source>
        <dbReference type="SMART" id="SM00228"/>
    </source>
</evidence>
<comment type="subcellular location">
    <subcellularLocation>
        <location evidence="1">Membrane</location>
    </subcellularLocation>
</comment>
<dbReference type="CDD" id="cd06672">
    <property type="entry name" value="PDZ8_MUPP1-PDZ7_PATJ-PDZ2_INAD-like"/>
    <property type="match status" value="1"/>
</dbReference>
<evidence type="ECO:0000256" key="2">
    <source>
        <dbReference type="ARBA" id="ARBA00022553"/>
    </source>
</evidence>
<feature type="domain" description="PDZ" evidence="6">
    <location>
        <begin position="1301"/>
        <end position="1377"/>
    </location>
</feature>
<keyword evidence="3" id="KW-0677">Repeat</keyword>
<feature type="domain" description="PDZ" evidence="6">
    <location>
        <begin position="20"/>
        <end position="97"/>
    </location>
</feature>
<dbReference type="EMBL" id="OV121133">
    <property type="protein sequence ID" value="CAH0550675.1"/>
    <property type="molecule type" value="Genomic_DNA"/>
</dbReference>
<feature type="compositionally biased region" description="Basic and acidic residues" evidence="5">
    <location>
        <begin position="1185"/>
        <end position="1197"/>
    </location>
</feature>
<dbReference type="CDD" id="cd06668">
    <property type="entry name" value="PDZ4_MUPP1-like"/>
    <property type="match status" value="1"/>
</dbReference>
<feature type="domain" description="PDZ" evidence="6">
    <location>
        <begin position="397"/>
        <end position="477"/>
    </location>
</feature>
<evidence type="ECO:0000256" key="4">
    <source>
        <dbReference type="ARBA" id="ARBA00023136"/>
    </source>
</evidence>
<dbReference type="PANTHER" id="PTHR19964">
    <property type="entry name" value="MULTIPLE PDZ DOMAIN PROTEIN"/>
    <property type="match status" value="1"/>
</dbReference>
<keyword evidence="8" id="KW-1185">Reference proteome</keyword>
<dbReference type="GO" id="GO:0016020">
    <property type="term" value="C:membrane"/>
    <property type="evidence" value="ECO:0007669"/>
    <property type="project" value="UniProtKB-SubCell"/>
</dbReference>
<evidence type="ECO:0000256" key="1">
    <source>
        <dbReference type="ARBA" id="ARBA00004370"/>
    </source>
</evidence>
<evidence type="ECO:0000256" key="3">
    <source>
        <dbReference type="ARBA" id="ARBA00022737"/>
    </source>
</evidence>
<feature type="compositionally biased region" description="Basic and acidic residues" evidence="5">
    <location>
        <begin position="1211"/>
        <end position="1220"/>
    </location>
</feature>
<keyword evidence="4" id="KW-0472">Membrane</keyword>
<feature type="domain" description="PDZ" evidence="6">
    <location>
        <begin position="1646"/>
        <end position="1719"/>
    </location>
</feature>
<protein>
    <recommendedName>
        <fullName evidence="6">PDZ domain-containing protein</fullName>
    </recommendedName>
</protein>
<dbReference type="PANTHER" id="PTHR19964:SF92">
    <property type="entry name" value="PATJ HOMOLOG"/>
    <property type="match status" value="1"/>
</dbReference>
<dbReference type="CDD" id="cd06671">
    <property type="entry name" value="PDZ7_MUPP1-PD6_PATJ-like"/>
    <property type="match status" value="1"/>
</dbReference>
<dbReference type="CDD" id="cd06669">
    <property type="entry name" value="PDZ5_MUPP1-like"/>
    <property type="match status" value="1"/>
</dbReference>
<feature type="compositionally biased region" description="Basic and acidic residues" evidence="5">
    <location>
        <begin position="1258"/>
        <end position="1267"/>
    </location>
</feature>
<dbReference type="CDD" id="cd23064">
    <property type="entry name" value="PDZ3_INAD-like"/>
    <property type="match status" value="1"/>
</dbReference>
<dbReference type="SMART" id="SM00228">
    <property type="entry name" value="PDZ"/>
    <property type="match status" value="9"/>
</dbReference>
<feature type="region of interest" description="Disordered" evidence="5">
    <location>
        <begin position="1130"/>
        <end position="1267"/>
    </location>
</feature>
<feature type="compositionally biased region" description="Acidic residues" evidence="5">
    <location>
        <begin position="1221"/>
        <end position="1234"/>
    </location>
</feature>
<evidence type="ECO:0000313" key="8">
    <source>
        <dbReference type="Proteomes" id="UP001154078"/>
    </source>
</evidence>
<feature type="domain" description="PDZ" evidence="6">
    <location>
        <begin position="1553"/>
        <end position="1629"/>
    </location>
</feature>
<feature type="domain" description="PDZ" evidence="6">
    <location>
        <begin position="1422"/>
        <end position="1497"/>
    </location>
</feature>
<feature type="domain" description="PDZ" evidence="6">
    <location>
        <begin position="563"/>
        <end position="642"/>
    </location>
</feature>
<dbReference type="InterPro" id="IPR001478">
    <property type="entry name" value="PDZ"/>
</dbReference>
<dbReference type="FunFam" id="2.30.42.10:FF:000070">
    <property type="entry name" value="Multiple PDZ domain protein"/>
    <property type="match status" value="1"/>
</dbReference>
<dbReference type="SUPFAM" id="SSF50156">
    <property type="entry name" value="PDZ domain-like"/>
    <property type="match status" value="9"/>
</dbReference>
<feature type="compositionally biased region" description="Polar residues" evidence="5">
    <location>
        <begin position="1169"/>
        <end position="1184"/>
    </location>
</feature>
<keyword evidence="2" id="KW-0597">Phosphoprotein</keyword>
<dbReference type="InterPro" id="IPR036034">
    <property type="entry name" value="PDZ_sf"/>
</dbReference>
<gene>
    <name evidence="7" type="ORF">MELIAE_LOCUS3439</name>
</gene>
<evidence type="ECO:0000313" key="7">
    <source>
        <dbReference type="EMBL" id="CAH0550675.1"/>
    </source>
</evidence>
<organism evidence="7 8">
    <name type="scientific">Brassicogethes aeneus</name>
    <name type="common">Rape pollen beetle</name>
    <name type="synonym">Meligethes aeneus</name>
    <dbReference type="NCBI Taxonomy" id="1431903"/>
    <lineage>
        <taxon>Eukaryota</taxon>
        <taxon>Metazoa</taxon>
        <taxon>Ecdysozoa</taxon>
        <taxon>Arthropoda</taxon>
        <taxon>Hexapoda</taxon>
        <taxon>Insecta</taxon>
        <taxon>Pterygota</taxon>
        <taxon>Neoptera</taxon>
        <taxon>Endopterygota</taxon>
        <taxon>Coleoptera</taxon>
        <taxon>Polyphaga</taxon>
        <taxon>Cucujiformia</taxon>
        <taxon>Nitidulidae</taxon>
        <taxon>Meligethinae</taxon>
        <taxon>Brassicogethes</taxon>
    </lineage>
</organism>
<dbReference type="Pfam" id="PF00595">
    <property type="entry name" value="PDZ"/>
    <property type="match status" value="9"/>
</dbReference>
<dbReference type="CDD" id="cd06667">
    <property type="entry name" value="PDZ2_MUPP1-like"/>
    <property type="match status" value="1"/>
</dbReference>
<feature type="compositionally biased region" description="Low complexity" evidence="5">
    <location>
        <begin position="1514"/>
        <end position="1523"/>
    </location>
</feature>
<evidence type="ECO:0000256" key="5">
    <source>
        <dbReference type="SAM" id="MobiDB-lite"/>
    </source>
</evidence>
<feature type="compositionally biased region" description="Basic and acidic residues" evidence="5">
    <location>
        <begin position="1131"/>
        <end position="1142"/>
    </location>
</feature>